<comment type="caution">
    <text evidence="2">The sequence shown here is derived from an EMBL/GenBank/DDBJ whole genome shotgun (WGS) entry which is preliminary data.</text>
</comment>
<name>A0A9Q3BLX9_9BASI</name>
<protein>
    <submittedName>
        <fullName evidence="2">Uncharacterized protein</fullName>
    </submittedName>
</protein>
<accession>A0A9Q3BLX9</accession>
<organism evidence="2 3">
    <name type="scientific">Austropuccinia psidii MF-1</name>
    <dbReference type="NCBI Taxonomy" id="1389203"/>
    <lineage>
        <taxon>Eukaryota</taxon>
        <taxon>Fungi</taxon>
        <taxon>Dikarya</taxon>
        <taxon>Basidiomycota</taxon>
        <taxon>Pucciniomycotina</taxon>
        <taxon>Pucciniomycetes</taxon>
        <taxon>Pucciniales</taxon>
        <taxon>Sphaerophragmiaceae</taxon>
        <taxon>Austropuccinia</taxon>
    </lineage>
</organism>
<sequence length="111" mass="12496">MAQTPEDSTEFNELQTSAPDSGSKISDMVSSHQLGIEVKSLVHESNPDPTVLAECEHRFIFNIWNLSKPDSFVIGFVSAHPPSSHKPNFESYKKEKMLNLVHKQKMLGKRT</sequence>
<keyword evidence="3" id="KW-1185">Reference proteome</keyword>
<evidence type="ECO:0000313" key="2">
    <source>
        <dbReference type="EMBL" id="MBW0467598.1"/>
    </source>
</evidence>
<feature type="region of interest" description="Disordered" evidence="1">
    <location>
        <begin position="1"/>
        <end position="29"/>
    </location>
</feature>
<proteinExistence type="predicted"/>
<dbReference type="Proteomes" id="UP000765509">
    <property type="component" value="Unassembled WGS sequence"/>
</dbReference>
<evidence type="ECO:0000313" key="3">
    <source>
        <dbReference type="Proteomes" id="UP000765509"/>
    </source>
</evidence>
<reference evidence="2" key="1">
    <citation type="submission" date="2021-03" db="EMBL/GenBank/DDBJ databases">
        <title>Draft genome sequence of rust myrtle Austropuccinia psidii MF-1, a brazilian biotype.</title>
        <authorList>
            <person name="Quecine M.C."/>
            <person name="Pachon D.M.R."/>
            <person name="Bonatelli M.L."/>
            <person name="Correr F.H."/>
            <person name="Franceschini L.M."/>
            <person name="Leite T.F."/>
            <person name="Margarido G.R.A."/>
            <person name="Almeida C.A."/>
            <person name="Ferrarezi J.A."/>
            <person name="Labate C.A."/>
        </authorList>
    </citation>
    <scope>NUCLEOTIDE SEQUENCE</scope>
    <source>
        <strain evidence="2">MF-1</strain>
    </source>
</reference>
<dbReference type="EMBL" id="AVOT02001626">
    <property type="protein sequence ID" value="MBW0467598.1"/>
    <property type="molecule type" value="Genomic_DNA"/>
</dbReference>
<gene>
    <name evidence="2" type="ORF">O181_007313</name>
</gene>
<dbReference type="AlphaFoldDB" id="A0A9Q3BLX9"/>
<evidence type="ECO:0000256" key="1">
    <source>
        <dbReference type="SAM" id="MobiDB-lite"/>
    </source>
</evidence>